<dbReference type="SUPFAM" id="SSF57997">
    <property type="entry name" value="Tropomyosin"/>
    <property type="match status" value="1"/>
</dbReference>
<evidence type="ECO:0000313" key="5">
    <source>
        <dbReference type="Proteomes" id="UP000230069"/>
    </source>
</evidence>
<protein>
    <submittedName>
        <fullName evidence="4">Uncharacterized protein</fullName>
    </submittedName>
</protein>
<dbReference type="OrthoDB" id="10255522at2759"/>
<dbReference type="Gene3D" id="1.10.287.1490">
    <property type="match status" value="1"/>
</dbReference>
<feature type="region of interest" description="Disordered" evidence="2">
    <location>
        <begin position="1"/>
        <end position="43"/>
    </location>
</feature>
<name>A0A2G5E6S9_AQUCA</name>
<keyword evidence="5" id="KW-1185">Reference proteome</keyword>
<dbReference type="InParanoid" id="A0A2G5E6S9"/>
<feature type="coiled-coil region" evidence="1">
    <location>
        <begin position="1602"/>
        <end position="1653"/>
    </location>
</feature>
<evidence type="ECO:0000313" key="4">
    <source>
        <dbReference type="EMBL" id="PIA51460.1"/>
    </source>
</evidence>
<dbReference type="EMBL" id="KZ305028">
    <property type="protein sequence ID" value="PIA51460.1"/>
    <property type="molecule type" value="Genomic_DNA"/>
</dbReference>
<feature type="coiled-coil region" evidence="1">
    <location>
        <begin position="618"/>
        <end position="652"/>
    </location>
</feature>
<feature type="coiled-coil region" evidence="1">
    <location>
        <begin position="174"/>
        <end position="208"/>
    </location>
</feature>
<keyword evidence="3" id="KW-0812">Transmembrane</keyword>
<accession>A0A2G5E6S9</accession>
<feature type="coiled-coil region" evidence="1">
    <location>
        <begin position="1430"/>
        <end position="1537"/>
    </location>
</feature>
<keyword evidence="3" id="KW-1133">Transmembrane helix</keyword>
<proteinExistence type="predicted"/>
<evidence type="ECO:0000256" key="3">
    <source>
        <dbReference type="SAM" id="Phobius"/>
    </source>
</evidence>
<evidence type="ECO:0000256" key="1">
    <source>
        <dbReference type="SAM" id="Coils"/>
    </source>
</evidence>
<keyword evidence="1" id="KW-0175">Coiled coil</keyword>
<dbReference type="PANTHER" id="PTHR43939">
    <property type="entry name" value="COILED-COIL DOMAIN-CONTAINING PROTEIN 158"/>
    <property type="match status" value="1"/>
</dbReference>
<dbReference type="PANTHER" id="PTHR43939:SF68">
    <property type="entry name" value="CENTROSOMAL PROTEIN OF 290 KDA-LIKE"/>
    <property type="match status" value="1"/>
</dbReference>
<gene>
    <name evidence="4" type="ORF">AQUCO_01100357v1</name>
</gene>
<dbReference type="STRING" id="218851.A0A2G5E6S9"/>
<feature type="coiled-coil region" evidence="1">
    <location>
        <begin position="771"/>
        <end position="892"/>
    </location>
</feature>
<feature type="transmembrane region" description="Helical" evidence="3">
    <location>
        <begin position="1845"/>
        <end position="1863"/>
    </location>
</feature>
<reference evidence="4 5" key="1">
    <citation type="submission" date="2017-09" db="EMBL/GenBank/DDBJ databases">
        <title>WGS assembly of Aquilegia coerulea Goldsmith.</title>
        <authorList>
            <person name="Hodges S."/>
            <person name="Kramer E."/>
            <person name="Nordborg M."/>
            <person name="Tomkins J."/>
            <person name="Borevitz J."/>
            <person name="Derieg N."/>
            <person name="Yan J."/>
            <person name="Mihaltcheva S."/>
            <person name="Hayes R.D."/>
            <person name="Rokhsar D."/>
        </authorList>
    </citation>
    <scope>NUCLEOTIDE SEQUENCE [LARGE SCALE GENOMIC DNA]</scope>
    <source>
        <strain evidence="5">cv. Goldsmith</strain>
    </source>
</reference>
<feature type="coiled-coil region" evidence="1">
    <location>
        <begin position="411"/>
        <end position="515"/>
    </location>
</feature>
<organism evidence="4 5">
    <name type="scientific">Aquilegia coerulea</name>
    <name type="common">Rocky mountain columbine</name>
    <dbReference type="NCBI Taxonomy" id="218851"/>
    <lineage>
        <taxon>Eukaryota</taxon>
        <taxon>Viridiplantae</taxon>
        <taxon>Streptophyta</taxon>
        <taxon>Embryophyta</taxon>
        <taxon>Tracheophyta</taxon>
        <taxon>Spermatophyta</taxon>
        <taxon>Magnoliopsida</taxon>
        <taxon>Ranunculales</taxon>
        <taxon>Ranunculaceae</taxon>
        <taxon>Thalictroideae</taxon>
        <taxon>Aquilegia</taxon>
    </lineage>
</organism>
<feature type="compositionally biased region" description="Polar residues" evidence="2">
    <location>
        <begin position="8"/>
        <end position="18"/>
    </location>
</feature>
<feature type="coiled-coil region" evidence="1">
    <location>
        <begin position="939"/>
        <end position="1127"/>
    </location>
</feature>
<dbReference type="FunCoup" id="A0A2G5E6S9">
    <property type="interactions" value="1047"/>
</dbReference>
<sequence>MEGESENGDQGFSPNDRVSSSSVGSTEGGAGFDGDIANLSESDRNSAVNMHVVSQQDSSSPVGLQILADGMPFSLVIDGDRSLEENFSTTAQHGSVDQESSALAVDFVDVKSRLGDESPFHDAGREDMFVDAPDELSMSDGRSIDNGESTFYVEPQEGPEENLGIQVGEDEKQVRQLAYELALLQASLEKANADKEIMSQKYKEEREMVGRELGHLHRQLQTIANHDDNDNGFVNRLREEEKEYDEGETFDSDASLQLMISDCSKSTAVLQRALVEQSQSEGTIRELHAVIFAKDQEIQNLSAKISELSVSHDLIERDQHREVVMEKMLASLASVVQREDLSDDSSVDRIYLLERSTSLMIENYIHFLSEIDKLKQCLTEVVTEAEIPDNIEVGTVFDMVCRELLDHKRMEADFIEKLKHVENENKNLLEQLDRAKERIDVNDGEVRKLKMELEQEKIKSTNTKEKLGMAVTKGKALVQQRDSLKQSLNEKTNELEKCLLELQEKSNALESAEMRTEECQSLAASLQDSLSMRTMTLEKIQEVLSGTDIPDEILSMDINECVRWLADQKNELLGLSLENNKVKSLLSSLNLPEVVASYKLESQISWLGESLSVAEDNIDKLQGEVISSKVEVASLEAELGEALNEIEHLKTSLSEEKRGKDSLQMGLEDLLSKYEAIVEKEFQLTSEKNRMARMFREACGVEDQGEFHDPYSNMATFIDMCVGKIKENHSKSSNAGTEQFERMQSLLYLRNQEVVLCRDILEEEMLKRSEMTTIADELERVSKEIITLKDEKDSLQKDLERSDDKSSLLRDKLSMAVKKGKGLVQEREGLKKSIDERNSEIEKLKLELQQQESELSGCRDQINGLSSDLEGLSQLESDLVAMKDQKDQLEKYLVESNVMLERVVESIESIALPVDTVFADPVEKIKWLADCFGEYQHGKVTADQELEKVKQEVNSLSGKLVEASATIGSLEDALSKAEKNYYLLAEEKKDIQIGMNNLEGELEKAQVEAGSQGSKFLEACTNIKLLEDALSRAKKNIAVLEEEKASACLDKNSAESELEKLKEEADYQARKLAEAYTTIKSLEEGFTEMERRVSVLTEENNVAQAAMPSLERELEKAKAEANSQASKLADVHATVKSLEDALSAAGENIILLTAGKENAEMELQALNAKLSACMAELAGTHGSLESQSVELFSHLNHLKVIMNDDTLLSSFTQGFMKKFEGLRDINFHLENIRNQLVEQSSEELQTNSGTEKDLYVAKAFSACIDKFSNGTIHNIETNAIDFSDILSYITYIVEGFNKKNKLLEDKFEGFSSSMDELIVILLRALQETRENVVGLLEPMKFLKLDVKALGAHNQAVESAIFTLKNDITMLLSTWSDAAHDLGFQLDNSLVGLISNLDPENSSNDSHLVTREASEGAMELHVEHLGGNDYVEAAENLGRELRSQIKKLENLMKLLLASAGELRNKLNEAQLSSQKAMEERDLHQNRISALERDIEALQEFCNELKIKLKDHEAKEDMLKERDEELSLLHRSLAKKEQETEGYFLSEGQVKTLFEKIDQIEIPSEESDTGSSEFHISGAARKLFSIIDNVTGMQHQMRLLTHAKEELQSSLALQVDEIERLKKEAESLLSINQDLGKTESDLTELTIDVERLIQKFEGNDLIKDNKFGVKGLLTALENLIMASVRECETSKSKAQESNVKLHENQKVVDELSEKVKLLEGSIQSRPALPDVVQERSISKEPSLPTGSEISEIEDVAPIGRNSVSPVPYAAHVRTMRKGSSDHLALTIDSESDRLINHHEIDDDKGHAFKSLNTSGLIPIQGKLMADRIDGIWVSGGRVLMSRPRARMGVIAYCLLLHLWLLGGIIL</sequence>
<dbReference type="Proteomes" id="UP000230069">
    <property type="component" value="Unassembled WGS sequence"/>
</dbReference>
<keyword evidence="3" id="KW-0472">Membrane</keyword>
<evidence type="ECO:0000256" key="2">
    <source>
        <dbReference type="SAM" id="MobiDB-lite"/>
    </source>
</evidence>